<dbReference type="AlphaFoldDB" id="A0A2T0R4W3"/>
<dbReference type="Pfam" id="PF02913">
    <property type="entry name" value="FAD-oxidase_C"/>
    <property type="match status" value="1"/>
</dbReference>
<dbReference type="PANTHER" id="PTHR46568:SF1">
    <property type="entry name" value="ALKYLDIHYDROXYACETONEPHOSPHATE SYNTHASE, PEROXISOMAL"/>
    <property type="match status" value="1"/>
</dbReference>
<keyword evidence="3 6" id="KW-0274">FAD</keyword>
<feature type="binding site" evidence="6">
    <location>
        <begin position="215"/>
        <end position="218"/>
    </location>
    <ligand>
        <name>FAD</name>
        <dbReference type="ChEBI" id="CHEBI:57692"/>
    </ligand>
</feature>
<feature type="binding site" evidence="6">
    <location>
        <begin position="202"/>
        <end position="208"/>
    </location>
    <ligand>
        <name>FAD</name>
        <dbReference type="ChEBI" id="CHEBI:57692"/>
    </ligand>
</feature>
<sequence>MVEHMKWWGWGQEGVAFHHEDKPNLAPFVMKVAGIDFSAPPVRVPELSELDVPASRAPESLRAAFVEALGAEHVHDDDLDRVVHTYGKSMRDLVRIRRGDFGRLPDLVLYPGTEAETEAALRIALEADAVLIPFGGGSNIVGSLEAPREETRPVVSLDMGRMREVLSLDETAKTARIQAGALGPDLEEQLNARGWTIGHFPDSFKHSTLGGWIATRSSGMQSDRFGDIADITRAVRVVTPKGLVATAEVPVQSTGPSVREMVLGSEGRLGIITEATVQVHRLAEERVIQAYFFPDYGSGLKAMQAIAASDAQPSITRVSDANETQFTLATSKKGSAVGQLLNKGVQLYASRRKGMDLSQMCLSFIGFEGSAAGVRRSKTIVGEIVRKHGGFGVGSGPGTLYDQKKFDTPYIRDFILDRGAYGDVSETSSSWTTLKSVHDNVVAAAEKAFAEVGVKGFIFCHLSHSYHSGACQYFTFAFQAPSDHDGLEVYDTVKGAIQQAFIDNGGTLSHHHAVGREHKRWIGQDISPAGAEIVGALFAGVDPGRNLNPGAIVD</sequence>
<evidence type="ECO:0000259" key="8">
    <source>
        <dbReference type="PROSITE" id="PS51387"/>
    </source>
</evidence>
<dbReference type="EMBL" id="PVZF01000005">
    <property type="protein sequence ID" value="PRY15352.1"/>
    <property type="molecule type" value="Genomic_DNA"/>
</dbReference>
<dbReference type="OrthoDB" id="9811557at2"/>
<feature type="site" description="Important for enzyme activity" evidence="7">
    <location>
        <position position="317"/>
    </location>
</feature>
<comment type="cofactor">
    <cofactor evidence="6">
        <name>FAD</name>
        <dbReference type="ChEBI" id="CHEBI:57692"/>
    </cofactor>
</comment>
<dbReference type="InterPro" id="IPR004113">
    <property type="entry name" value="FAD-bd_oxidored_4_C"/>
</dbReference>
<keyword evidence="10" id="KW-1185">Reference proteome</keyword>
<evidence type="ECO:0000256" key="5">
    <source>
        <dbReference type="PIRSR" id="PIRSR625650-2"/>
    </source>
</evidence>
<dbReference type="PANTHER" id="PTHR46568">
    <property type="entry name" value="ALKYLDIHYDROXYACETONEPHOSPHATE SYNTHASE, PEROXISOMAL"/>
    <property type="match status" value="1"/>
</dbReference>
<comment type="caution">
    <text evidence="9">The sequence shown here is derived from an EMBL/GenBank/DDBJ whole genome shotgun (WGS) entry which is preliminary data.</text>
</comment>
<evidence type="ECO:0000256" key="6">
    <source>
        <dbReference type="PIRSR" id="PIRSR625650-3"/>
    </source>
</evidence>
<comment type="similarity">
    <text evidence="1">Belongs to the FAD-binding oxidoreductase/transferase type 4 family.</text>
</comment>
<evidence type="ECO:0000256" key="2">
    <source>
        <dbReference type="ARBA" id="ARBA00022630"/>
    </source>
</evidence>
<dbReference type="Gene3D" id="3.30.300.330">
    <property type="match status" value="1"/>
</dbReference>
<proteinExistence type="inferred from homology"/>
<dbReference type="PROSITE" id="PS51387">
    <property type="entry name" value="FAD_PCMH"/>
    <property type="match status" value="1"/>
</dbReference>
<evidence type="ECO:0000256" key="4">
    <source>
        <dbReference type="PIRSR" id="PIRSR625650-1"/>
    </source>
</evidence>
<evidence type="ECO:0000256" key="7">
    <source>
        <dbReference type="PIRSR" id="PIRSR625650-4"/>
    </source>
</evidence>
<gene>
    <name evidence="9" type="ORF">CLV37_105280</name>
</gene>
<dbReference type="Gene3D" id="3.30.70.3450">
    <property type="match status" value="1"/>
</dbReference>
<dbReference type="SUPFAM" id="SSF56176">
    <property type="entry name" value="FAD-binding/transporter-associated domain-like"/>
    <property type="match status" value="1"/>
</dbReference>
<dbReference type="GO" id="GO:0008610">
    <property type="term" value="P:lipid biosynthetic process"/>
    <property type="evidence" value="ECO:0007669"/>
    <property type="project" value="InterPro"/>
</dbReference>
<dbReference type="Proteomes" id="UP000238083">
    <property type="component" value="Unassembled WGS sequence"/>
</dbReference>
<feature type="binding site" evidence="6">
    <location>
        <begin position="266"/>
        <end position="272"/>
    </location>
    <ligand>
        <name>FAD</name>
        <dbReference type="ChEBI" id="CHEBI:57692"/>
    </ligand>
</feature>
<dbReference type="GO" id="GO:0008609">
    <property type="term" value="F:alkylglycerone-phosphate synthase activity"/>
    <property type="evidence" value="ECO:0007669"/>
    <property type="project" value="InterPro"/>
</dbReference>
<dbReference type="Pfam" id="PF01565">
    <property type="entry name" value="FAD_binding_4"/>
    <property type="match status" value="1"/>
</dbReference>
<name>A0A2T0R4W3_9ACTN</name>
<dbReference type="InterPro" id="IPR036318">
    <property type="entry name" value="FAD-bd_PCMH-like_sf"/>
</dbReference>
<keyword evidence="2" id="KW-0285">Flavoprotein</keyword>
<dbReference type="InterPro" id="IPR016169">
    <property type="entry name" value="FAD-bd_PCMH_sub2"/>
</dbReference>
<evidence type="ECO:0000256" key="3">
    <source>
        <dbReference type="ARBA" id="ARBA00022827"/>
    </source>
</evidence>
<feature type="active site" description="Proton donor/acceptor" evidence="4">
    <location>
        <position position="473"/>
    </location>
</feature>
<protein>
    <submittedName>
        <fullName evidence="9">Alkyldihydroxyacetonephosphate synthase</fullName>
    </submittedName>
</protein>
<dbReference type="InterPro" id="IPR025650">
    <property type="entry name" value="Alkyl-DHAP_Synthase"/>
</dbReference>
<reference evidence="9 10" key="1">
    <citation type="submission" date="2018-03" db="EMBL/GenBank/DDBJ databases">
        <title>Genomic Encyclopedia of Archaeal and Bacterial Type Strains, Phase II (KMG-II): from individual species to whole genera.</title>
        <authorList>
            <person name="Goeker M."/>
        </authorList>
    </citation>
    <scope>NUCLEOTIDE SEQUENCE [LARGE SCALE GENOMIC DNA]</scope>
    <source>
        <strain evidence="9 10">DSM 19711</strain>
    </source>
</reference>
<accession>A0A2T0R4W3</accession>
<dbReference type="SUPFAM" id="SSF55103">
    <property type="entry name" value="FAD-linked oxidases, C-terminal domain"/>
    <property type="match status" value="1"/>
</dbReference>
<dbReference type="GO" id="GO:0071949">
    <property type="term" value="F:FAD binding"/>
    <property type="evidence" value="ECO:0007669"/>
    <property type="project" value="InterPro"/>
</dbReference>
<organism evidence="9 10">
    <name type="scientific">Kineococcus rhizosphaerae</name>
    <dbReference type="NCBI Taxonomy" id="559628"/>
    <lineage>
        <taxon>Bacteria</taxon>
        <taxon>Bacillati</taxon>
        <taxon>Actinomycetota</taxon>
        <taxon>Actinomycetes</taxon>
        <taxon>Kineosporiales</taxon>
        <taxon>Kineosporiaceae</taxon>
        <taxon>Kineococcus</taxon>
    </lineage>
</organism>
<feature type="domain" description="FAD-binding PCMH-type" evidence="8">
    <location>
        <begin position="101"/>
        <end position="282"/>
    </location>
</feature>
<evidence type="ECO:0000313" key="10">
    <source>
        <dbReference type="Proteomes" id="UP000238083"/>
    </source>
</evidence>
<evidence type="ECO:0000313" key="9">
    <source>
        <dbReference type="EMBL" id="PRY15352.1"/>
    </source>
</evidence>
<dbReference type="RefSeq" id="WP_106210671.1">
    <property type="nucleotide sequence ID" value="NZ_PVZF01000005.1"/>
</dbReference>
<dbReference type="Gene3D" id="3.30.465.10">
    <property type="match status" value="1"/>
</dbReference>
<evidence type="ECO:0000256" key="1">
    <source>
        <dbReference type="ARBA" id="ARBA00008000"/>
    </source>
</evidence>
<dbReference type="InterPro" id="IPR016164">
    <property type="entry name" value="FAD-linked_Oxase-like_C"/>
</dbReference>
<dbReference type="InterPro" id="IPR016166">
    <property type="entry name" value="FAD-bd_PCMH"/>
</dbReference>
<dbReference type="InterPro" id="IPR006094">
    <property type="entry name" value="Oxid_FAD_bind_N"/>
</dbReference>
<feature type="binding site" evidence="5">
    <location>
        <position position="412"/>
    </location>
    <ligand>
        <name>substrate</name>
    </ligand>
</feature>